<evidence type="ECO:0000256" key="1">
    <source>
        <dbReference type="SAM" id="SignalP"/>
    </source>
</evidence>
<dbReference type="Gene3D" id="2.10.60.10">
    <property type="entry name" value="CD59"/>
    <property type="match status" value="1"/>
</dbReference>
<evidence type="ECO:0000313" key="2">
    <source>
        <dbReference type="EMBL" id="KAF4085070.1"/>
    </source>
</evidence>
<feature type="chain" id="PRO_5029799011" evidence="1">
    <location>
        <begin position="21"/>
        <end position="92"/>
    </location>
</feature>
<gene>
    <name evidence="2" type="ORF">AMELA_G00113210</name>
</gene>
<organism evidence="2 3">
    <name type="scientific">Ameiurus melas</name>
    <name type="common">Black bullhead</name>
    <name type="synonym">Silurus melas</name>
    <dbReference type="NCBI Taxonomy" id="219545"/>
    <lineage>
        <taxon>Eukaryota</taxon>
        <taxon>Metazoa</taxon>
        <taxon>Chordata</taxon>
        <taxon>Craniata</taxon>
        <taxon>Vertebrata</taxon>
        <taxon>Euteleostomi</taxon>
        <taxon>Actinopterygii</taxon>
        <taxon>Neopterygii</taxon>
        <taxon>Teleostei</taxon>
        <taxon>Ostariophysi</taxon>
        <taxon>Siluriformes</taxon>
        <taxon>Ictaluridae</taxon>
        <taxon>Ameiurus</taxon>
    </lineage>
</organism>
<dbReference type="Proteomes" id="UP000593565">
    <property type="component" value="Unassembled WGS sequence"/>
</dbReference>
<name>A0A7J6AQM1_AMEME</name>
<reference evidence="2 3" key="1">
    <citation type="submission" date="2020-02" db="EMBL/GenBank/DDBJ databases">
        <title>A chromosome-scale genome assembly of the black bullhead catfish (Ameiurus melas).</title>
        <authorList>
            <person name="Wen M."/>
            <person name="Zham M."/>
            <person name="Cabau C."/>
            <person name="Klopp C."/>
            <person name="Donnadieu C."/>
            <person name="Roques C."/>
            <person name="Bouchez O."/>
            <person name="Lampietro C."/>
            <person name="Jouanno E."/>
            <person name="Herpin A."/>
            <person name="Louis A."/>
            <person name="Berthelot C."/>
            <person name="Parey E."/>
            <person name="Roest-Crollius H."/>
            <person name="Braasch I."/>
            <person name="Postlethwait J."/>
            <person name="Robinson-Rechavi M."/>
            <person name="Echchiki A."/>
            <person name="Begum T."/>
            <person name="Montfort J."/>
            <person name="Schartl M."/>
            <person name="Bobe J."/>
            <person name="Guiguen Y."/>
        </authorList>
    </citation>
    <scope>NUCLEOTIDE SEQUENCE [LARGE SCALE GENOMIC DNA]</scope>
    <source>
        <strain evidence="2">M_S1</strain>
        <tissue evidence="2">Blood</tissue>
    </source>
</reference>
<dbReference type="EMBL" id="JAAGNN010000009">
    <property type="protein sequence ID" value="KAF4085070.1"/>
    <property type="molecule type" value="Genomic_DNA"/>
</dbReference>
<feature type="signal peptide" evidence="1">
    <location>
        <begin position="1"/>
        <end position="20"/>
    </location>
</feature>
<dbReference type="SUPFAM" id="SSF57302">
    <property type="entry name" value="Snake toxin-like"/>
    <property type="match status" value="1"/>
</dbReference>
<accession>A0A7J6AQM1</accession>
<proteinExistence type="predicted"/>
<dbReference type="AlphaFoldDB" id="A0A7J6AQM1"/>
<keyword evidence="3" id="KW-1185">Reference proteome</keyword>
<protein>
    <submittedName>
        <fullName evidence="2">Uncharacterized protein</fullName>
    </submittedName>
</protein>
<evidence type="ECO:0000313" key="3">
    <source>
        <dbReference type="Proteomes" id="UP000593565"/>
    </source>
</evidence>
<comment type="caution">
    <text evidence="2">The sequence shown here is derived from an EMBL/GenBank/DDBJ whole genome shotgun (WGS) entry which is preliminary data.</text>
</comment>
<keyword evidence="1" id="KW-0732">Signal</keyword>
<sequence length="92" mass="10197">MGPRFSVLIVFLAVLSVAQGLKCNYCQSIDMNNPSCEQMEELECSTGLTHCIRLILHEPAYGEVRRCASAKECEADVPPVVERECCNTDLCN</sequence>
<dbReference type="InterPro" id="IPR045860">
    <property type="entry name" value="Snake_toxin-like_sf"/>
</dbReference>